<dbReference type="Proteomes" id="UP000734854">
    <property type="component" value="Unassembled WGS sequence"/>
</dbReference>
<dbReference type="PANTHER" id="PTHR13593">
    <property type="match status" value="1"/>
</dbReference>
<name>A0A8J5LJV4_ZINOF</name>
<sequence>MELAAAAHPSQSSIFLMASSVAEKPQASDEPAPPFRSWRLLVTFLFSIQEWVSSVAVSCFSFWRPPSALQLPVPMENARQLLDGCSSDSDCQAGLYCFSCGLFNSVCVRQTASDQFKIVNTSLPFNKYAFLTTHNSFAITGEPSRTGIPRITFANQEDNVTQQLNNGVRALMLDTYDFEGDIWLCHSNGGECNAFTAFEPAIDTMKEIETFLSLNPSEIVTLILEDYVKTPNGLTKLFNDSGLLKYWFPVSNMPTNGQDWPFVSDMVAKNQRLIVFTSRKFKQHTEGIAYQWNYMVENQYGDGGIKAGTCFNRAESAPLNDTNKSLVLVNYFPSTPIRQIACEHNSEPLFDMLITCHGVASNRWANFVAVDFYKRSDGGGVFEATDMLNGKLLCGRSDVHLCTAGSPS</sequence>
<dbReference type="GO" id="GO:0006629">
    <property type="term" value="P:lipid metabolic process"/>
    <property type="evidence" value="ECO:0007669"/>
    <property type="project" value="InterPro"/>
</dbReference>
<evidence type="ECO:0008006" key="3">
    <source>
        <dbReference type="Google" id="ProtNLM"/>
    </source>
</evidence>
<gene>
    <name evidence="1" type="ORF">ZIOFF_010184</name>
</gene>
<dbReference type="EMBL" id="JACMSC010000003">
    <property type="protein sequence ID" value="KAG6528046.1"/>
    <property type="molecule type" value="Genomic_DNA"/>
</dbReference>
<protein>
    <recommendedName>
        <fullName evidence="3">PLC-like phosphodiesterases superfamily protein</fullName>
    </recommendedName>
</protein>
<dbReference type="Pfam" id="PF26178">
    <property type="entry name" value="PI-PLC_cat"/>
    <property type="match status" value="1"/>
</dbReference>
<dbReference type="InterPro" id="IPR017946">
    <property type="entry name" value="PLC-like_Pdiesterase_TIM-brl"/>
</dbReference>
<dbReference type="PANTHER" id="PTHR13593:SF51">
    <property type="entry name" value="F21F23.12 PROTEIN"/>
    <property type="match status" value="1"/>
</dbReference>
<dbReference type="AlphaFoldDB" id="A0A8J5LJV4"/>
<dbReference type="CDD" id="cd08588">
    <property type="entry name" value="PI-PLCc_At5g67130_like"/>
    <property type="match status" value="1"/>
</dbReference>
<evidence type="ECO:0000313" key="2">
    <source>
        <dbReference type="Proteomes" id="UP000734854"/>
    </source>
</evidence>
<proteinExistence type="predicted"/>
<dbReference type="Gene3D" id="3.20.20.190">
    <property type="entry name" value="Phosphatidylinositol (PI) phosphodiesterase"/>
    <property type="match status" value="1"/>
</dbReference>
<comment type="caution">
    <text evidence="1">The sequence shown here is derived from an EMBL/GenBank/DDBJ whole genome shotgun (WGS) entry which is preliminary data.</text>
</comment>
<dbReference type="InterPro" id="IPR051057">
    <property type="entry name" value="PI-PLC_domain"/>
</dbReference>
<accession>A0A8J5LJV4</accession>
<keyword evidence="2" id="KW-1185">Reference proteome</keyword>
<dbReference type="SUPFAM" id="SSF51695">
    <property type="entry name" value="PLC-like phosphodiesterases"/>
    <property type="match status" value="1"/>
</dbReference>
<organism evidence="1 2">
    <name type="scientific">Zingiber officinale</name>
    <name type="common">Ginger</name>
    <name type="synonym">Amomum zingiber</name>
    <dbReference type="NCBI Taxonomy" id="94328"/>
    <lineage>
        <taxon>Eukaryota</taxon>
        <taxon>Viridiplantae</taxon>
        <taxon>Streptophyta</taxon>
        <taxon>Embryophyta</taxon>
        <taxon>Tracheophyta</taxon>
        <taxon>Spermatophyta</taxon>
        <taxon>Magnoliopsida</taxon>
        <taxon>Liliopsida</taxon>
        <taxon>Zingiberales</taxon>
        <taxon>Zingiberaceae</taxon>
        <taxon>Zingiber</taxon>
    </lineage>
</organism>
<evidence type="ECO:0000313" key="1">
    <source>
        <dbReference type="EMBL" id="KAG6528046.1"/>
    </source>
</evidence>
<dbReference type="PROSITE" id="PS50007">
    <property type="entry name" value="PIPLC_X_DOMAIN"/>
    <property type="match status" value="1"/>
</dbReference>
<reference evidence="1 2" key="1">
    <citation type="submission" date="2020-08" db="EMBL/GenBank/DDBJ databases">
        <title>Plant Genome Project.</title>
        <authorList>
            <person name="Zhang R.-G."/>
        </authorList>
    </citation>
    <scope>NUCLEOTIDE SEQUENCE [LARGE SCALE GENOMIC DNA]</scope>
    <source>
        <tissue evidence="1">Rhizome</tissue>
    </source>
</reference>
<dbReference type="GO" id="GO:0008081">
    <property type="term" value="F:phosphoric diester hydrolase activity"/>
    <property type="evidence" value="ECO:0007669"/>
    <property type="project" value="InterPro"/>
</dbReference>